<dbReference type="HAMAP" id="MF_00003">
    <property type="entry name" value="RbfA"/>
    <property type="match status" value="1"/>
</dbReference>
<name>D6Z8M7_SEGRD</name>
<dbReference type="AlphaFoldDB" id="D6Z8M7"/>
<dbReference type="eggNOG" id="COG0858">
    <property type="taxonomic scope" value="Bacteria"/>
</dbReference>
<protein>
    <recommendedName>
        <fullName evidence="2">Ribosome-binding factor A</fullName>
    </recommendedName>
</protein>
<dbReference type="InterPro" id="IPR000238">
    <property type="entry name" value="RbfA"/>
</dbReference>
<dbReference type="InterPro" id="IPR015946">
    <property type="entry name" value="KH_dom-like_a/b"/>
</dbReference>
<dbReference type="PANTHER" id="PTHR33515:SF1">
    <property type="entry name" value="RIBOSOME-BINDING FACTOR A, CHLOROPLASTIC-RELATED"/>
    <property type="match status" value="1"/>
</dbReference>
<comment type="function">
    <text evidence="2">One of several proteins that assist in the late maturation steps of the functional core of the 30S ribosomal subunit. Associates with free 30S ribosomal subunits (but not with 30S subunits that are part of 70S ribosomes or polysomes). Required for efficient processing of 16S rRNA. May interact with the 5'-terminal helix region of 16S rRNA.</text>
</comment>
<comment type="similarity">
    <text evidence="2">Belongs to the RbfA family.</text>
</comment>
<dbReference type="GO" id="GO:0043024">
    <property type="term" value="F:ribosomal small subunit binding"/>
    <property type="evidence" value="ECO:0007669"/>
    <property type="project" value="TreeGrafter"/>
</dbReference>
<gene>
    <name evidence="2" type="primary">rbfA</name>
    <name evidence="4" type="ordered locus">Srot_1847</name>
</gene>
<dbReference type="GO" id="GO:0005829">
    <property type="term" value="C:cytosol"/>
    <property type="evidence" value="ECO:0007669"/>
    <property type="project" value="TreeGrafter"/>
</dbReference>
<dbReference type="SUPFAM" id="SSF89919">
    <property type="entry name" value="Ribosome-binding factor A, RbfA"/>
    <property type="match status" value="1"/>
</dbReference>
<comment type="subcellular location">
    <subcellularLocation>
        <location evidence="2">Cytoplasm</location>
    </subcellularLocation>
</comment>
<dbReference type="HOGENOM" id="CLU_089475_0_0_11"/>
<dbReference type="RefSeq" id="WP_013138760.1">
    <property type="nucleotide sequence ID" value="NC_014168.1"/>
</dbReference>
<organism evidence="4 5">
    <name type="scientific">Segniliparus rotundus (strain ATCC BAA-972 / CDC 1076 / CIP 108378 / DSM 44985 / JCM 13578)</name>
    <dbReference type="NCBI Taxonomy" id="640132"/>
    <lineage>
        <taxon>Bacteria</taxon>
        <taxon>Bacillati</taxon>
        <taxon>Actinomycetota</taxon>
        <taxon>Actinomycetes</taxon>
        <taxon>Mycobacteriales</taxon>
        <taxon>Segniliparaceae</taxon>
        <taxon>Segniliparus</taxon>
    </lineage>
</organism>
<feature type="region of interest" description="Disordered" evidence="3">
    <location>
        <begin position="123"/>
        <end position="145"/>
    </location>
</feature>
<dbReference type="KEGG" id="srt:Srot_1847"/>
<dbReference type="EMBL" id="CP001958">
    <property type="protein sequence ID" value="ADG98307.1"/>
    <property type="molecule type" value="Genomic_DNA"/>
</dbReference>
<evidence type="ECO:0000313" key="4">
    <source>
        <dbReference type="EMBL" id="ADG98307.1"/>
    </source>
</evidence>
<dbReference type="GO" id="GO:0030490">
    <property type="term" value="P:maturation of SSU-rRNA"/>
    <property type="evidence" value="ECO:0007669"/>
    <property type="project" value="UniProtKB-UniRule"/>
</dbReference>
<comment type="subunit">
    <text evidence="2">Monomer. Binds 30S ribosomal subunits, but not 50S ribosomal subunits or 70S ribosomes.</text>
</comment>
<reference evidence="4 5" key="1">
    <citation type="journal article" date="2010" name="Stand. Genomic Sci.">
        <title>Complete genome sequence of Segniliparus rotundus type strain (CDC 1076).</title>
        <authorList>
            <person name="Sikorski J."/>
            <person name="Lapidus A."/>
            <person name="Copeland A."/>
            <person name="Misra M."/>
            <person name="Glavina Del Rio T."/>
            <person name="Nolan M."/>
            <person name="Lucas S."/>
            <person name="Chen F."/>
            <person name="Tice H."/>
            <person name="Cheng J.F."/>
            <person name="Jando M."/>
            <person name="Schneider S."/>
            <person name="Bruce D."/>
            <person name="Goodwin L."/>
            <person name="Pitluck S."/>
            <person name="Liolios K."/>
            <person name="Mikhailova N."/>
            <person name="Pati A."/>
            <person name="Ivanova N."/>
            <person name="Mavromatis K."/>
            <person name="Chen A."/>
            <person name="Palaniappan K."/>
            <person name="Chertkov O."/>
            <person name="Land M."/>
            <person name="Hauser L."/>
            <person name="Chang Y.J."/>
            <person name="Jeffries C.D."/>
            <person name="Brettin T."/>
            <person name="Detter J.C."/>
            <person name="Han C."/>
            <person name="Rohde M."/>
            <person name="Goker M."/>
            <person name="Bristow J."/>
            <person name="Eisen J.A."/>
            <person name="Markowitz V."/>
            <person name="Hugenholtz P."/>
            <person name="Kyrpides N.C."/>
            <person name="Klenk H.P."/>
        </authorList>
    </citation>
    <scope>NUCLEOTIDE SEQUENCE [LARGE SCALE GENOMIC DNA]</scope>
    <source>
        <strain evidence="5">ATCC BAA-972 / CDC 1076 / CIP 108378 / DSM 44985 / JCM 13578</strain>
    </source>
</reference>
<dbReference type="STRING" id="640132.Srot_1847"/>
<accession>D6Z8M7</accession>
<evidence type="ECO:0000256" key="2">
    <source>
        <dbReference type="HAMAP-Rule" id="MF_00003"/>
    </source>
</evidence>
<keyword evidence="2" id="KW-0963">Cytoplasm</keyword>
<dbReference type="InterPro" id="IPR020053">
    <property type="entry name" value="Ribosome-bd_factorA_CS"/>
</dbReference>
<proteinExistence type="inferred from homology"/>
<dbReference type="Pfam" id="PF02033">
    <property type="entry name" value="RBFA"/>
    <property type="match status" value="1"/>
</dbReference>
<keyword evidence="1 2" id="KW-0690">Ribosome biogenesis</keyword>
<evidence type="ECO:0000256" key="3">
    <source>
        <dbReference type="SAM" id="MobiDB-lite"/>
    </source>
</evidence>
<dbReference type="OrthoDB" id="307788at2"/>
<dbReference type="InterPro" id="IPR023799">
    <property type="entry name" value="RbfA_dom_sf"/>
</dbReference>
<evidence type="ECO:0000256" key="1">
    <source>
        <dbReference type="ARBA" id="ARBA00022517"/>
    </source>
</evidence>
<sequence>MADPARARRLAKRVRTLIANAVEHEIPDPRLELVTFTDAKMTADLREVTLFYTVRGASIADEPDVAGAAEAFVEFAGRLRGLVGAQLGVKFTPSLKFTLDKVPDSVAQMEELVRKSREADEAARKVAAQARPAGDANPYKDLGEV</sequence>
<dbReference type="PROSITE" id="PS01319">
    <property type="entry name" value="RBFA"/>
    <property type="match status" value="1"/>
</dbReference>
<dbReference type="PANTHER" id="PTHR33515">
    <property type="entry name" value="RIBOSOME-BINDING FACTOR A, CHLOROPLASTIC-RELATED"/>
    <property type="match status" value="1"/>
</dbReference>
<evidence type="ECO:0000313" key="5">
    <source>
        <dbReference type="Proteomes" id="UP000002247"/>
    </source>
</evidence>
<dbReference type="Proteomes" id="UP000002247">
    <property type="component" value="Chromosome"/>
</dbReference>
<keyword evidence="5" id="KW-1185">Reference proteome</keyword>
<dbReference type="Gene3D" id="3.30.300.20">
    <property type="match status" value="1"/>
</dbReference>